<feature type="modified residue" description="4-aspartylphosphate" evidence="10">
    <location>
        <position position="53"/>
    </location>
</feature>
<evidence type="ECO:0000256" key="8">
    <source>
        <dbReference type="ARBA" id="ARBA00023163"/>
    </source>
</evidence>
<evidence type="ECO:0000256" key="4">
    <source>
        <dbReference type="ARBA" id="ARBA00023012"/>
    </source>
</evidence>
<evidence type="ECO:0000256" key="6">
    <source>
        <dbReference type="ARBA" id="ARBA00023125"/>
    </source>
</evidence>
<protein>
    <recommendedName>
        <fullName evidence="9">Transcriptional regulatory protein</fullName>
    </recommendedName>
</protein>
<dbReference type="InterPro" id="IPR001789">
    <property type="entry name" value="Sig_transdc_resp-reg_receiver"/>
</dbReference>
<evidence type="ECO:0000256" key="1">
    <source>
        <dbReference type="ARBA" id="ARBA00004496"/>
    </source>
</evidence>
<evidence type="ECO:0000313" key="13">
    <source>
        <dbReference type="Proteomes" id="UP000777440"/>
    </source>
</evidence>
<evidence type="ECO:0000256" key="2">
    <source>
        <dbReference type="ARBA" id="ARBA00022490"/>
    </source>
</evidence>
<dbReference type="Pfam" id="PF00072">
    <property type="entry name" value="Response_reg"/>
    <property type="match status" value="1"/>
</dbReference>
<dbReference type="EMBL" id="JAEUAX010000015">
    <property type="protein sequence ID" value="MBW9111701.1"/>
    <property type="molecule type" value="Genomic_DNA"/>
</dbReference>
<keyword evidence="7 9" id="KW-0010">Activator</keyword>
<dbReference type="Proteomes" id="UP000777440">
    <property type="component" value="Unassembled WGS sequence"/>
</dbReference>
<keyword evidence="6 9" id="KW-0238">DNA-binding</keyword>
<name>A0ABS7I213_9MICO</name>
<dbReference type="SMART" id="SM00448">
    <property type="entry name" value="REC"/>
    <property type="match status" value="1"/>
</dbReference>
<evidence type="ECO:0000256" key="10">
    <source>
        <dbReference type="PROSITE-ProRule" id="PRU00169"/>
    </source>
</evidence>
<keyword evidence="4 9" id="KW-0902">Two-component regulatory system</keyword>
<keyword evidence="2 9" id="KW-0963">Cytoplasm</keyword>
<dbReference type="PROSITE" id="PS50110">
    <property type="entry name" value="RESPONSE_REGULATORY"/>
    <property type="match status" value="1"/>
</dbReference>
<evidence type="ECO:0000256" key="5">
    <source>
        <dbReference type="ARBA" id="ARBA00023015"/>
    </source>
</evidence>
<dbReference type="PANTHER" id="PTHR45526">
    <property type="entry name" value="TRANSCRIPTIONAL REGULATORY PROTEIN DPIA"/>
    <property type="match status" value="1"/>
</dbReference>
<dbReference type="PIRSF" id="PIRSF006171">
    <property type="entry name" value="RR_citrat_malat"/>
    <property type="match status" value="1"/>
</dbReference>
<gene>
    <name evidence="12" type="ORF">JNB61_18175</name>
</gene>
<proteinExistence type="predicted"/>
<comment type="subcellular location">
    <subcellularLocation>
        <location evidence="1 9">Cytoplasm</location>
    </subcellularLocation>
</comment>
<keyword evidence="5 9" id="KW-0805">Transcription regulation</keyword>
<dbReference type="Gene3D" id="3.40.50.2300">
    <property type="match status" value="1"/>
</dbReference>
<evidence type="ECO:0000256" key="3">
    <source>
        <dbReference type="ARBA" id="ARBA00022553"/>
    </source>
</evidence>
<dbReference type="SUPFAM" id="SSF52172">
    <property type="entry name" value="CheY-like"/>
    <property type="match status" value="1"/>
</dbReference>
<comment type="caution">
    <text evidence="12">The sequence shown here is derived from an EMBL/GenBank/DDBJ whole genome shotgun (WGS) entry which is preliminary data.</text>
</comment>
<dbReference type="PANTHER" id="PTHR45526:SF1">
    <property type="entry name" value="TRANSCRIPTIONAL REGULATORY PROTEIN DCUR-RELATED"/>
    <property type="match status" value="1"/>
</dbReference>
<keyword evidence="8 9" id="KW-0804">Transcription</keyword>
<dbReference type="InterPro" id="IPR011006">
    <property type="entry name" value="CheY-like_superfamily"/>
</dbReference>
<evidence type="ECO:0000313" key="12">
    <source>
        <dbReference type="EMBL" id="MBW9111701.1"/>
    </source>
</evidence>
<keyword evidence="13" id="KW-1185">Reference proteome</keyword>
<sequence length="220" mass="23159">MRVVVVDDEPAVARLHTRFVSAYDGCEVVAVASTGPEAIATVQELEPDLVLLDLHLPGCSGLDVLRAVRAGSGHQPEFIAVTAARDFDSVRVARLAGVRHYLVKPFSAQDLYTRIDDVVRDFAAATAPATALDQDDIDSLIGGGPASTVLPKGLSVETLAAVRDALSSAPWSSAADIAAAVGISRVTSRRYLEHLAQTGAAARRLDYATAGRPSTLYAPR</sequence>
<dbReference type="InterPro" id="IPR051271">
    <property type="entry name" value="2C-system_Tx_regulators"/>
</dbReference>
<evidence type="ECO:0000259" key="11">
    <source>
        <dbReference type="PROSITE" id="PS50110"/>
    </source>
</evidence>
<reference evidence="12 13" key="1">
    <citation type="journal article" date="2021" name="MBio">
        <title>Poor Competitiveness of Bradyrhizobium in Pigeon Pea Root Colonization in Indian Soils.</title>
        <authorList>
            <person name="Chalasani D."/>
            <person name="Basu A."/>
            <person name="Pullabhotla S.V.S.R.N."/>
            <person name="Jorrin B."/>
            <person name="Neal A.L."/>
            <person name="Poole P.S."/>
            <person name="Podile A.R."/>
            <person name="Tkacz A."/>
        </authorList>
    </citation>
    <scope>NUCLEOTIDE SEQUENCE [LARGE SCALE GENOMIC DNA]</scope>
    <source>
        <strain evidence="12 13">HU12</strain>
    </source>
</reference>
<evidence type="ECO:0000256" key="9">
    <source>
        <dbReference type="PIRNR" id="PIRNR006171"/>
    </source>
</evidence>
<feature type="domain" description="Response regulatory" evidence="11">
    <location>
        <begin position="2"/>
        <end position="119"/>
    </location>
</feature>
<organism evidence="12 13">
    <name type="scientific">Microbacterium ureisolvens</name>
    <dbReference type="NCBI Taxonomy" id="2781186"/>
    <lineage>
        <taxon>Bacteria</taxon>
        <taxon>Bacillati</taxon>
        <taxon>Actinomycetota</taxon>
        <taxon>Actinomycetes</taxon>
        <taxon>Micrococcales</taxon>
        <taxon>Microbacteriaceae</taxon>
        <taxon>Microbacterium</taxon>
    </lineage>
</organism>
<accession>A0ABS7I213</accession>
<keyword evidence="3 10" id="KW-0597">Phosphoprotein</keyword>
<evidence type="ECO:0000256" key="7">
    <source>
        <dbReference type="ARBA" id="ARBA00023159"/>
    </source>
</evidence>
<dbReference type="InterPro" id="IPR024187">
    <property type="entry name" value="Sig_transdc_resp-reg_cit/mal"/>
</dbReference>